<dbReference type="GO" id="GO:0005634">
    <property type="term" value="C:nucleus"/>
    <property type="evidence" value="ECO:0007669"/>
    <property type="project" value="UniProtKB-SubCell"/>
</dbReference>
<evidence type="ECO:0000256" key="2">
    <source>
        <dbReference type="ARBA" id="ARBA00023242"/>
    </source>
</evidence>
<keyword evidence="2 3" id="KW-0539">Nucleus</keyword>
<dbReference type="OrthoDB" id="10265969at2759"/>
<protein>
    <submittedName>
        <fullName evidence="4">Uncharacterized protein</fullName>
    </submittedName>
</protein>
<comment type="subcellular location">
    <subcellularLocation>
        <location evidence="1 3">Nucleus</location>
    </subcellularLocation>
</comment>
<dbReference type="Gene3D" id="1.20.1160.11">
    <property type="entry name" value="Paired amphipathic helix"/>
    <property type="match status" value="1"/>
</dbReference>
<evidence type="ECO:0000256" key="3">
    <source>
        <dbReference type="PROSITE-ProRule" id="PRU00810"/>
    </source>
</evidence>
<dbReference type="AlphaFoldDB" id="A0A1Y2INK6"/>
<evidence type="ECO:0000313" key="5">
    <source>
        <dbReference type="Proteomes" id="UP000193067"/>
    </source>
</evidence>
<dbReference type="InterPro" id="IPR003822">
    <property type="entry name" value="PAH"/>
</dbReference>
<evidence type="ECO:0000313" key="4">
    <source>
        <dbReference type="EMBL" id="OSD02698.1"/>
    </source>
</evidence>
<reference evidence="4 5" key="1">
    <citation type="journal article" date="2015" name="Biotechnol. Biofuels">
        <title>Enhanced degradation of softwood versus hardwood by the white-rot fungus Pycnoporus coccineus.</title>
        <authorList>
            <person name="Couturier M."/>
            <person name="Navarro D."/>
            <person name="Chevret D."/>
            <person name="Henrissat B."/>
            <person name="Piumi F."/>
            <person name="Ruiz-Duenas F.J."/>
            <person name="Martinez A.T."/>
            <person name="Grigoriev I.V."/>
            <person name="Riley R."/>
            <person name="Lipzen A."/>
            <person name="Berrin J.G."/>
            <person name="Master E.R."/>
            <person name="Rosso M.N."/>
        </authorList>
    </citation>
    <scope>NUCLEOTIDE SEQUENCE [LARGE SCALE GENOMIC DNA]</scope>
    <source>
        <strain evidence="4 5">BRFM310</strain>
    </source>
</reference>
<dbReference type="PROSITE" id="PS51477">
    <property type="entry name" value="PAH"/>
    <property type="match status" value="1"/>
</dbReference>
<sequence>MALPTSPNSWGLIRASAAAALSEVYPRKRVEKALDFVESVRRQLAGRPAAYDHFFKALKLYEEGRVELVDVLLQLMILCAETPSLLLEVNYFLPPGYCYQVSFGVPQSVELRTPMGIVPQTFVAAQR</sequence>
<organism evidence="4 5">
    <name type="scientific">Trametes coccinea (strain BRFM310)</name>
    <name type="common">Pycnoporus coccineus</name>
    <dbReference type="NCBI Taxonomy" id="1353009"/>
    <lineage>
        <taxon>Eukaryota</taxon>
        <taxon>Fungi</taxon>
        <taxon>Dikarya</taxon>
        <taxon>Basidiomycota</taxon>
        <taxon>Agaricomycotina</taxon>
        <taxon>Agaricomycetes</taxon>
        <taxon>Polyporales</taxon>
        <taxon>Polyporaceae</taxon>
        <taxon>Trametes</taxon>
    </lineage>
</organism>
<dbReference type="STRING" id="1353009.A0A1Y2INK6"/>
<evidence type="ECO:0000256" key="1">
    <source>
        <dbReference type="ARBA" id="ARBA00004123"/>
    </source>
</evidence>
<dbReference type="SUPFAM" id="SSF47762">
    <property type="entry name" value="PAH2 domain"/>
    <property type="match status" value="1"/>
</dbReference>
<gene>
    <name evidence="4" type="ORF">PYCCODRAFT_334314</name>
</gene>
<dbReference type="GO" id="GO:0006355">
    <property type="term" value="P:regulation of DNA-templated transcription"/>
    <property type="evidence" value="ECO:0007669"/>
    <property type="project" value="InterPro"/>
</dbReference>
<dbReference type="InterPro" id="IPR036600">
    <property type="entry name" value="PAH_sf"/>
</dbReference>
<name>A0A1Y2INK6_TRAC3</name>
<proteinExistence type="predicted"/>
<keyword evidence="5" id="KW-1185">Reference proteome</keyword>
<accession>A0A1Y2INK6</accession>
<dbReference type="EMBL" id="KZ084104">
    <property type="protein sequence ID" value="OSD02698.1"/>
    <property type="molecule type" value="Genomic_DNA"/>
</dbReference>
<dbReference type="Proteomes" id="UP000193067">
    <property type="component" value="Unassembled WGS sequence"/>
</dbReference>